<keyword evidence="3" id="KW-1185">Reference proteome</keyword>
<proteinExistence type="predicted"/>
<dbReference type="RefSeq" id="WP_253656243.1">
    <property type="nucleotide sequence ID" value="NZ_BAAAOE010000002.1"/>
</dbReference>
<evidence type="ECO:0000256" key="1">
    <source>
        <dbReference type="SAM" id="MobiDB-lite"/>
    </source>
</evidence>
<protein>
    <submittedName>
        <fullName evidence="2">Uncharacterized protein</fullName>
    </submittedName>
</protein>
<evidence type="ECO:0000313" key="3">
    <source>
        <dbReference type="Proteomes" id="UP001205740"/>
    </source>
</evidence>
<name>A0ABT1HA38_9NOCA</name>
<gene>
    <name evidence="2" type="ORF">LX12_003891</name>
</gene>
<dbReference type="EMBL" id="JAMTCG010000007">
    <property type="protein sequence ID" value="MCP2162683.1"/>
    <property type="molecule type" value="Genomic_DNA"/>
</dbReference>
<comment type="caution">
    <text evidence="2">The sequence shown here is derived from an EMBL/GenBank/DDBJ whole genome shotgun (WGS) entry which is preliminary data.</text>
</comment>
<dbReference type="Proteomes" id="UP001205740">
    <property type="component" value="Unassembled WGS sequence"/>
</dbReference>
<reference evidence="2 3" key="1">
    <citation type="submission" date="2022-06" db="EMBL/GenBank/DDBJ databases">
        <title>Genomic Encyclopedia of Archaeal and Bacterial Type Strains, Phase II (KMG-II): from individual species to whole genera.</title>
        <authorList>
            <person name="Goeker M."/>
        </authorList>
    </citation>
    <scope>NUCLEOTIDE SEQUENCE [LARGE SCALE GENOMIC DNA]</scope>
    <source>
        <strain evidence="2 3">DSM 45037</strain>
    </source>
</reference>
<organism evidence="2 3">
    <name type="scientific">Williamsia serinedens</name>
    <dbReference type="NCBI Taxonomy" id="391736"/>
    <lineage>
        <taxon>Bacteria</taxon>
        <taxon>Bacillati</taxon>
        <taxon>Actinomycetota</taxon>
        <taxon>Actinomycetes</taxon>
        <taxon>Mycobacteriales</taxon>
        <taxon>Nocardiaceae</taxon>
        <taxon>Williamsia</taxon>
    </lineage>
</organism>
<evidence type="ECO:0000313" key="2">
    <source>
        <dbReference type="EMBL" id="MCP2162683.1"/>
    </source>
</evidence>
<accession>A0ABT1HA38</accession>
<sequence length="192" mass="21283">MNITEDDLTRAAAPRSDQLNADDLMSGPRTVTITDVRRGNSEQPVELVTAEFGDGRPYRPGKSMIRVLISAWGTKAEDYKGRRLMIYRDPEITFGREKVGGIRISAMSHIDKRLVIPLTVTRGKRSPFVVEPLANPEPDYDAVEQWAAKHEKVDALQGALTRMQAVDTDRARAACAVIQARIDELTPPQDAA</sequence>
<feature type="region of interest" description="Disordered" evidence="1">
    <location>
        <begin position="1"/>
        <end position="26"/>
    </location>
</feature>